<dbReference type="Proteomes" id="UP000290204">
    <property type="component" value="Unassembled WGS sequence"/>
</dbReference>
<gene>
    <name evidence="4" type="ORF">ESA94_00640</name>
</gene>
<dbReference type="OrthoDB" id="9768836at2"/>
<dbReference type="GO" id="GO:0000166">
    <property type="term" value="F:nucleotide binding"/>
    <property type="evidence" value="ECO:0007669"/>
    <property type="project" value="InterPro"/>
</dbReference>
<keyword evidence="1" id="KW-0560">Oxidoreductase</keyword>
<dbReference type="InterPro" id="IPR050463">
    <property type="entry name" value="Gfo/Idh/MocA_oxidrdct_glycsds"/>
</dbReference>
<dbReference type="Gene3D" id="3.30.360.10">
    <property type="entry name" value="Dihydrodipicolinate Reductase, domain 2"/>
    <property type="match status" value="1"/>
</dbReference>
<dbReference type="Pfam" id="PF01408">
    <property type="entry name" value="GFO_IDH_MocA"/>
    <property type="match status" value="1"/>
</dbReference>
<feature type="domain" description="Gfo/Idh/MocA-like oxidoreductase N-terminal" evidence="2">
    <location>
        <begin position="73"/>
        <end position="167"/>
    </location>
</feature>
<evidence type="ECO:0000313" key="5">
    <source>
        <dbReference type="Proteomes" id="UP000290204"/>
    </source>
</evidence>
<accession>A0A4Q1CKV9</accession>
<dbReference type="AlphaFoldDB" id="A0A4Q1CKV9"/>
<feature type="domain" description="GFO/IDH/MocA-like oxidoreductase" evidence="3">
    <location>
        <begin position="179"/>
        <end position="313"/>
    </location>
</feature>
<protein>
    <submittedName>
        <fullName evidence="4">Gfo/Idh/MocA family oxidoreductase</fullName>
    </submittedName>
</protein>
<dbReference type="Gene3D" id="3.40.50.720">
    <property type="entry name" value="NAD(P)-binding Rossmann-like Domain"/>
    <property type="match status" value="1"/>
</dbReference>
<dbReference type="PANTHER" id="PTHR43818:SF11">
    <property type="entry name" value="BCDNA.GH03377"/>
    <property type="match status" value="1"/>
</dbReference>
<dbReference type="SUPFAM" id="SSF51735">
    <property type="entry name" value="NAD(P)-binding Rossmann-fold domains"/>
    <property type="match status" value="1"/>
</dbReference>
<evidence type="ECO:0000259" key="2">
    <source>
        <dbReference type="Pfam" id="PF01408"/>
    </source>
</evidence>
<dbReference type="RefSeq" id="WP_129128933.1">
    <property type="nucleotide sequence ID" value="NZ_SDHW01000001.1"/>
</dbReference>
<dbReference type="InterPro" id="IPR055170">
    <property type="entry name" value="GFO_IDH_MocA-like_dom"/>
</dbReference>
<evidence type="ECO:0000259" key="3">
    <source>
        <dbReference type="Pfam" id="PF22725"/>
    </source>
</evidence>
<dbReference type="EMBL" id="SDHW01000001">
    <property type="protein sequence ID" value="RXK61560.1"/>
    <property type="molecule type" value="Genomic_DNA"/>
</dbReference>
<organism evidence="4 5">
    <name type="scientific">Lacibacter luteus</name>
    <dbReference type="NCBI Taxonomy" id="2508719"/>
    <lineage>
        <taxon>Bacteria</taxon>
        <taxon>Pseudomonadati</taxon>
        <taxon>Bacteroidota</taxon>
        <taxon>Chitinophagia</taxon>
        <taxon>Chitinophagales</taxon>
        <taxon>Chitinophagaceae</taxon>
        <taxon>Lacibacter</taxon>
    </lineage>
</organism>
<evidence type="ECO:0000256" key="1">
    <source>
        <dbReference type="ARBA" id="ARBA00023002"/>
    </source>
</evidence>
<dbReference type="InterPro" id="IPR000683">
    <property type="entry name" value="Gfo/Idh/MocA-like_OxRdtase_N"/>
</dbReference>
<name>A0A4Q1CKV9_9BACT</name>
<dbReference type="GO" id="GO:0016491">
    <property type="term" value="F:oxidoreductase activity"/>
    <property type="evidence" value="ECO:0007669"/>
    <property type="project" value="UniProtKB-KW"/>
</dbReference>
<dbReference type="PANTHER" id="PTHR43818">
    <property type="entry name" value="BCDNA.GH03377"/>
    <property type="match status" value="1"/>
</dbReference>
<evidence type="ECO:0000313" key="4">
    <source>
        <dbReference type="EMBL" id="RXK61560.1"/>
    </source>
</evidence>
<reference evidence="4 5" key="1">
    <citation type="submission" date="2019-01" db="EMBL/GenBank/DDBJ databases">
        <title>Lacibacter sp. strain TTM-7.</title>
        <authorList>
            <person name="Chen W.-M."/>
        </authorList>
    </citation>
    <scope>NUCLEOTIDE SEQUENCE [LARGE SCALE GENOMIC DNA]</scope>
    <source>
        <strain evidence="4 5">TTM-7</strain>
    </source>
</reference>
<proteinExistence type="predicted"/>
<dbReference type="InterPro" id="IPR036291">
    <property type="entry name" value="NAD(P)-bd_dom_sf"/>
</dbReference>
<keyword evidence="5" id="KW-1185">Reference proteome</keyword>
<dbReference type="SUPFAM" id="SSF55347">
    <property type="entry name" value="Glyceraldehyde-3-phosphate dehydrogenase-like, C-terminal domain"/>
    <property type="match status" value="1"/>
</dbReference>
<comment type="caution">
    <text evidence="4">The sequence shown here is derived from an EMBL/GenBank/DDBJ whole genome shotgun (WGS) entry which is preliminary data.</text>
</comment>
<dbReference type="Pfam" id="PF22725">
    <property type="entry name" value="GFO_IDH_MocA_C3"/>
    <property type="match status" value="1"/>
</dbReference>
<sequence>MNNETKHRRQFLKDSVKASGLLFMTPMMENFKTVKSSSKQKEIITAPNRIRFAVININHPHIYGMTDAIKRGGGELVALYAKEADLVAAFSKAYPEAKLAKSEKEILEDPSIQLVLSSGIPDERAPLGIRVMQHGKDYLTDKPGIISLEQLAAVKKVQKETKRIYSIMYSERLENKGTEKASQLVKAGAIGNVIQTINLAPHRISNKYGTSGLAVRPDWFWDKKRYGGILTDIGSHQFDQYLHFTNSTEATVLMSQVGNVHFPEAPLFEDFGDVMLSGNGGVGYIRVDWFTPDGLDSWGDGRLIIMGTEGTIEVRKNIDIVSGKKGGNQLYLVNKKEMLHMDCNNEALPFGPLLVDDVLNRTETAMSQAHCFLATELALLAQKNAKTLTLKK</sequence>